<accession>A0AAD6YFI4</accession>
<evidence type="ECO:0000256" key="1">
    <source>
        <dbReference type="SAM" id="MobiDB-lite"/>
    </source>
</evidence>
<comment type="caution">
    <text evidence="2">The sequence shown here is derived from an EMBL/GenBank/DDBJ whole genome shotgun (WGS) entry which is preliminary data.</text>
</comment>
<name>A0AAD6YFI4_9AGAR</name>
<evidence type="ECO:0000313" key="3">
    <source>
        <dbReference type="Proteomes" id="UP001219525"/>
    </source>
</evidence>
<sequence length="319" mass="34536">MGQARMLREASRSSENVARALEPRRAAGARGTGASGVVPLCIVHPAGTRAHNLRVQRRGEEGNVGGRVQHGATCRPLTASASVAWCTGTELRLAGECCAHAVPMRVDSMNMMIRRSGSERMTRQCAPSKVRGNDAAVHASDIRKCDAWVRAQRDAGSEAREWKGEVPVVRNIVRVGELEGVKRWTHRGDEAPGRKSRLRNERNCVRDVMVMREGLRARRTGGLKSKQASLSQEDVHGTLNAIGRAGEDKTERHDAMKYVLRNEAKSPTGRTFGSPSTRWTRASAACCTRVNGSAPVESDARGGAQAMNEELGIVAEAPS</sequence>
<dbReference type="AlphaFoldDB" id="A0AAD6YFI4"/>
<keyword evidence="3" id="KW-1185">Reference proteome</keyword>
<reference evidence="2" key="1">
    <citation type="submission" date="2023-03" db="EMBL/GenBank/DDBJ databases">
        <title>Massive genome expansion in bonnet fungi (Mycena s.s.) driven by repeated elements and novel gene families across ecological guilds.</title>
        <authorList>
            <consortium name="Lawrence Berkeley National Laboratory"/>
            <person name="Harder C.B."/>
            <person name="Miyauchi S."/>
            <person name="Viragh M."/>
            <person name="Kuo A."/>
            <person name="Thoen E."/>
            <person name="Andreopoulos B."/>
            <person name="Lu D."/>
            <person name="Skrede I."/>
            <person name="Drula E."/>
            <person name="Henrissat B."/>
            <person name="Morin E."/>
            <person name="Kohler A."/>
            <person name="Barry K."/>
            <person name="LaButti K."/>
            <person name="Morin E."/>
            <person name="Salamov A."/>
            <person name="Lipzen A."/>
            <person name="Mereny Z."/>
            <person name="Hegedus B."/>
            <person name="Baldrian P."/>
            <person name="Stursova M."/>
            <person name="Weitz H."/>
            <person name="Taylor A."/>
            <person name="Grigoriev I.V."/>
            <person name="Nagy L.G."/>
            <person name="Martin F."/>
            <person name="Kauserud H."/>
        </authorList>
    </citation>
    <scope>NUCLEOTIDE SEQUENCE</scope>
    <source>
        <strain evidence="2">9144</strain>
    </source>
</reference>
<proteinExistence type="predicted"/>
<gene>
    <name evidence="2" type="ORF">GGX14DRAFT_390934</name>
</gene>
<dbReference type="Proteomes" id="UP001219525">
    <property type="component" value="Unassembled WGS sequence"/>
</dbReference>
<feature type="compositionally biased region" description="Basic and acidic residues" evidence="1">
    <location>
        <begin position="1"/>
        <end position="12"/>
    </location>
</feature>
<organism evidence="2 3">
    <name type="scientific">Mycena pura</name>
    <dbReference type="NCBI Taxonomy" id="153505"/>
    <lineage>
        <taxon>Eukaryota</taxon>
        <taxon>Fungi</taxon>
        <taxon>Dikarya</taxon>
        <taxon>Basidiomycota</taxon>
        <taxon>Agaricomycotina</taxon>
        <taxon>Agaricomycetes</taxon>
        <taxon>Agaricomycetidae</taxon>
        <taxon>Agaricales</taxon>
        <taxon>Marasmiineae</taxon>
        <taxon>Mycenaceae</taxon>
        <taxon>Mycena</taxon>
    </lineage>
</organism>
<dbReference type="EMBL" id="JARJCW010000014">
    <property type="protein sequence ID" value="KAJ7217103.1"/>
    <property type="molecule type" value="Genomic_DNA"/>
</dbReference>
<evidence type="ECO:0000313" key="2">
    <source>
        <dbReference type="EMBL" id="KAJ7217103.1"/>
    </source>
</evidence>
<feature type="region of interest" description="Disordered" evidence="1">
    <location>
        <begin position="1"/>
        <end position="33"/>
    </location>
</feature>
<protein>
    <submittedName>
        <fullName evidence="2">Uncharacterized protein</fullName>
    </submittedName>
</protein>